<dbReference type="Gene3D" id="3.40.50.300">
    <property type="entry name" value="P-loop containing nucleotide triphosphate hydrolases"/>
    <property type="match status" value="1"/>
</dbReference>
<sequence length="169" mass="18506">MEGKKVERKYKPVNGDLIALSDVLPRRIDDLNRRKISYLIGIDEVDCSLCSSTESKTNALSNSSAIIQSFGLDGAQQEVVLSCIATKECVCQSTIKLIWGPPGTGKTKTVASLLYVLLKMKCRTLTCAPTNIVVLGVTKRLMQHVRDGLEFDTYGLGDIILPFGSVPIW</sequence>
<reference evidence="2 3" key="1">
    <citation type="journal article" date="2021" name="bioRxiv">
        <title>Chromosome-scale and haplotype-resolved genome assembly of a tetraploid potato cultivar.</title>
        <authorList>
            <person name="Sun H."/>
            <person name="Jiao W.-B."/>
            <person name="Krause K."/>
            <person name="Campoy J.A."/>
            <person name="Goel M."/>
            <person name="Folz-Donahue K."/>
            <person name="Kukat C."/>
            <person name="Huettel B."/>
            <person name="Schneeberger K."/>
        </authorList>
    </citation>
    <scope>NUCLEOTIDE SEQUENCE [LARGE SCALE GENOMIC DNA]</scope>
    <source>
        <strain evidence="2">SolTubOtavaFocal</strain>
        <tissue evidence="2">Leaves</tissue>
    </source>
</reference>
<comment type="caution">
    <text evidence="2">The sequence shown here is derived from an EMBL/GenBank/DDBJ whole genome shotgun (WGS) entry which is preliminary data.</text>
</comment>
<keyword evidence="3" id="KW-1185">Reference proteome</keyword>
<feature type="domain" description="DNA2/NAM7 helicase helicase" evidence="1">
    <location>
        <begin position="76"/>
        <end position="144"/>
    </location>
</feature>
<dbReference type="InterPro" id="IPR027417">
    <property type="entry name" value="P-loop_NTPase"/>
</dbReference>
<evidence type="ECO:0000259" key="1">
    <source>
        <dbReference type="Pfam" id="PF13086"/>
    </source>
</evidence>
<gene>
    <name evidence="2" type="ORF">KY290_016577</name>
</gene>
<name>A0ABQ7V8U4_SOLTU</name>
<dbReference type="Proteomes" id="UP000826656">
    <property type="component" value="Unassembled WGS sequence"/>
</dbReference>
<dbReference type="EMBL" id="JAIVGD010000013">
    <property type="protein sequence ID" value="KAH0760504.1"/>
    <property type="molecule type" value="Genomic_DNA"/>
</dbReference>
<evidence type="ECO:0000313" key="3">
    <source>
        <dbReference type="Proteomes" id="UP000826656"/>
    </source>
</evidence>
<dbReference type="InterPro" id="IPR041677">
    <property type="entry name" value="DNA2/NAM7_AAA_11"/>
</dbReference>
<dbReference type="SUPFAM" id="SSF52540">
    <property type="entry name" value="P-loop containing nucleoside triphosphate hydrolases"/>
    <property type="match status" value="1"/>
</dbReference>
<evidence type="ECO:0000313" key="2">
    <source>
        <dbReference type="EMBL" id="KAH0760504.1"/>
    </source>
</evidence>
<protein>
    <recommendedName>
        <fullName evidence="1">DNA2/NAM7 helicase helicase domain-containing protein</fullName>
    </recommendedName>
</protein>
<dbReference type="InterPro" id="IPR045055">
    <property type="entry name" value="DNA2/NAM7-like"/>
</dbReference>
<dbReference type="Pfam" id="PF13086">
    <property type="entry name" value="AAA_11"/>
    <property type="match status" value="1"/>
</dbReference>
<dbReference type="PANTHER" id="PTHR10887">
    <property type="entry name" value="DNA2/NAM7 HELICASE FAMILY"/>
    <property type="match status" value="1"/>
</dbReference>
<proteinExistence type="predicted"/>
<organism evidence="2 3">
    <name type="scientific">Solanum tuberosum</name>
    <name type="common">Potato</name>
    <dbReference type="NCBI Taxonomy" id="4113"/>
    <lineage>
        <taxon>Eukaryota</taxon>
        <taxon>Viridiplantae</taxon>
        <taxon>Streptophyta</taxon>
        <taxon>Embryophyta</taxon>
        <taxon>Tracheophyta</taxon>
        <taxon>Spermatophyta</taxon>
        <taxon>Magnoliopsida</taxon>
        <taxon>eudicotyledons</taxon>
        <taxon>Gunneridae</taxon>
        <taxon>Pentapetalae</taxon>
        <taxon>asterids</taxon>
        <taxon>lamiids</taxon>
        <taxon>Solanales</taxon>
        <taxon>Solanaceae</taxon>
        <taxon>Solanoideae</taxon>
        <taxon>Solaneae</taxon>
        <taxon>Solanum</taxon>
    </lineage>
</organism>
<accession>A0ABQ7V8U4</accession>
<dbReference type="PANTHER" id="PTHR10887:SF512">
    <property type="entry name" value="ZINC FINGER PHD-TYPE DOMAIN-CONTAINING PROTEIN"/>
    <property type="match status" value="1"/>
</dbReference>